<dbReference type="OrthoDB" id="9986509at2"/>
<reference evidence="1 2" key="1">
    <citation type="submission" date="2016-10" db="EMBL/GenBank/DDBJ databases">
        <authorList>
            <person name="de Groot N.N."/>
        </authorList>
    </citation>
    <scope>NUCLEOTIDE SEQUENCE [LARGE SCALE GENOMIC DNA]</scope>
    <source>
        <strain evidence="1 2">AR67</strain>
    </source>
</reference>
<organism evidence="1 2">
    <name type="scientific">Ruminococcus albus</name>
    <dbReference type="NCBI Taxonomy" id="1264"/>
    <lineage>
        <taxon>Bacteria</taxon>
        <taxon>Bacillati</taxon>
        <taxon>Bacillota</taxon>
        <taxon>Clostridia</taxon>
        <taxon>Eubacteriales</taxon>
        <taxon>Oscillospiraceae</taxon>
        <taxon>Ruminococcus</taxon>
    </lineage>
</organism>
<dbReference type="RefSeq" id="WP_074962273.1">
    <property type="nucleotide sequence ID" value="NZ_FOKQ01000025.1"/>
</dbReference>
<dbReference type="EMBL" id="FOKQ01000025">
    <property type="protein sequence ID" value="SFC90589.1"/>
    <property type="molecule type" value="Genomic_DNA"/>
</dbReference>
<dbReference type="Proteomes" id="UP000182192">
    <property type="component" value="Unassembled WGS sequence"/>
</dbReference>
<gene>
    <name evidence="1" type="ORF">SAMN02910406_02626</name>
</gene>
<accession>A0A1I1MYY3</accession>
<evidence type="ECO:0000313" key="1">
    <source>
        <dbReference type="EMBL" id="SFC90589.1"/>
    </source>
</evidence>
<protein>
    <submittedName>
        <fullName evidence="1">Uncharacterized protein</fullName>
    </submittedName>
</protein>
<evidence type="ECO:0000313" key="2">
    <source>
        <dbReference type="Proteomes" id="UP000182192"/>
    </source>
</evidence>
<sequence>MNKNIAIEHKKKHKTPVQSVTKLSKENQNELLKAMKIGFYMDFHRKGLLTDEQLEMLIAMQDKPVEKDAQKLN</sequence>
<name>A0A1I1MYY3_RUMAL</name>
<proteinExistence type="predicted"/>
<dbReference type="AlphaFoldDB" id="A0A1I1MYY3"/>